<dbReference type="InterPro" id="IPR003593">
    <property type="entry name" value="AAA+_ATPase"/>
</dbReference>
<evidence type="ECO:0000256" key="1">
    <source>
        <dbReference type="ARBA" id="ARBA00022448"/>
    </source>
</evidence>
<organism evidence="5 6">
    <name type="scientific">Roseomonas populi</name>
    <dbReference type="NCBI Taxonomy" id="3121582"/>
    <lineage>
        <taxon>Bacteria</taxon>
        <taxon>Pseudomonadati</taxon>
        <taxon>Pseudomonadota</taxon>
        <taxon>Alphaproteobacteria</taxon>
        <taxon>Acetobacterales</taxon>
        <taxon>Roseomonadaceae</taxon>
        <taxon>Roseomonas</taxon>
    </lineage>
</organism>
<dbReference type="InterPro" id="IPR003439">
    <property type="entry name" value="ABC_transporter-like_ATP-bd"/>
</dbReference>
<dbReference type="InterPro" id="IPR032823">
    <property type="entry name" value="BCA_ABC_TP_C"/>
</dbReference>
<evidence type="ECO:0000256" key="3">
    <source>
        <dbReference type="ARBA" id="ARBA00022840"/>
    </source>
</evidence>
<keyword evidence="1" id="KW-0813">Transport</keyword>
<accession>A0ABT1XCJ9</accession>
<evidence type="ECO:0000259" key="4">
    <source>
        <dbReference type="PROSITE" id="PS50893"/>
    </source>
</evidence>
<evidence type="ECO:0000256" key="2">
    <source>
        <dbReference type="ARBA" id="ARBA00022741"/>
    </source>
</evidence>
<protein>
    <submittedName>
        <fullName evidence="5">ABC transporter ATP-binding protein</fullName>
    </submittedName>
</protein>
<dbReference type="Pfam" id="PF12399">
    <property type="entry name" value="BCA_ABC_TP_C"/>
    <property type="match status" value="1"/>
</dbReference>
<evidence type="ECO:0000313" key="6">
    <source>
        <dbReference type="Proteomes" id="UP001524642"/>
    </source>
</evidence>
<keyword evidence="3 5" id="KW-0067">ATP-binding</keyword>
<sequence>MLDASITAGAELTVTSVSLSFGGHRVLKEVSMDFRPGQVTGLIGPNGAGKTSLFNCLTGLYRPQQGTIALGGEPLERLPPAQRARVGLSRSFQHVALCPELDVVENVMFGRARLGRSGWADAFLPLPAGRAEVEESRAAAMEVLRRLDLAAYAETTPAGLPPGTQRLVEIARAIVSRPRVLLLDEPAAGLNPAETRQLMAVLRGLVSPDLMIVVVEHDMDLIMQLCHRIHVLNFGQRIATGTPEEIRADPEVIRVYLGDSDD</sequence>
<dbReference type="GO" id="GO:0005524">
    <property type="term" value="F:ATP binding"/>
    <property type="evidence" value="ECO:0007669"/>
    <property type="project" value="UniProtKB-KW"/>
</dbReference>
<name>A0ABT1XCJ9_9PROT</name>
<dbReference type="SUPFAM" id="SSF52540">
    <property type="entry name" value="P-loop containing nucleoside triphosphate hydrolases"/>
    <property type="match status" value="1"/>
</dbReference>
<dbReference type="CDD" id="cd03219">
    <property type="entry name" value="ABC_Mj1267_LivG_branched"/>
    <property type="match status" value="1"/>
</dbReference>
<keyword evidence="2" id="KW-0547">Nucleotide-binding</keyword>
<dbReference type="PANTHER" id="PTHR45772:SF9">
    <property type="entry name" value="CONSERVED COMPONENT OF ABC TRANSPORTER FOR NATURAL AMINO ACIDS"/>
    <property type="match status" value="1"/>
</dbReference>
<dbReference type="Gene3D" id="3.40.50.300">
    <property type="entry name" value="P-loop containing nucleotide triphosphate hydrolases"/>
    <property type="match status" value="1"/>
</dbReference>
<dbReference type="SMART" id="SM00382">
    <property type="entry name" value="AAA"/>
    <property type="match status" value="1"/>
</dbReference>
<feature type="domain" description="ABC transporter" evidence="4">
    <location>
        <begin position="12"/>
        <end position="259"/>
    </location>
</feature>
<dbReference type="Pfam" id="PF00005">
    <property type="entry name" value="ABC_tran"/>
    <property type="match status" value="1"/>
</dbReference>
<reference evidence="5 6" key="1">
    <citation type="submission" date="2022-06" db="EMBL/GenBank/DDBJ databases">
        <title>Roseomonas CN29.</title>
        <authorList>
            <person name="Cheng Y."/>
            <person name="He X."/>
        </authorList>
    </citation>
    <scope>NUCLEOTIDE SEQUENCE [LARGE SCALE GENOMIC DNA]</scope>
    <source>
        <strain evidence="5 6">CN29</strain>
    </source>
</reference>
<proteinExistence type="predicted"/>
<dbReference type="RefSeq" id="WP_257719103.1">
    <property type="nucleotide sequence ID" value="NZ_JANJOU010000034.1"/>
</dbReference>
<dbReference type="PANTHER" id="PTHR45772">
    <property type="entry name" value="CONSERVED COMPONENT OF ABC TRANSPORTER FOR NATURAL AMINO ACIDS-RELATED"/>
    <property type="match status" value="1"/>
</dbReference>
<dbReference type="EMBL" id="JANJOU010000034">
    <property type="protein sequence ID" value="MCR0985456.1"/>
    <property type="molecule type" value="Genomic_DNA"/>
</dbReference>
<dbReference type="InterPro" id="IPR051120">
    <property type="entry name" value="ABC_AA/LPS_Transport"/>
</dbReference>
<keyword evidence="6" id="KW-1185">Reference proteome</keyword>
<evidence type="ECO:0000313" key="5">
    <source>
        <dbReference type="EMBL" id="MCR0985456.1"/>
    </source>
</evidence>
<dbReference type="InterPro" id="IPR027417">
    <property type="entry name" value="P-loop_NTPase"/>
</dbReference>
<gene>
    <name evidence="5" type="ORF">NRP21_25725</name>
</gene>
<dbReference type="PROSITE" id="PS50893">
    <property type="entry name" value="ABC_TRANSPORTER_2"/>
    <property type="match status" value="1"/>
</dbReference>
<comment type="caution">
    <text evidence="5">The sequence shown here is derived from an EMBL/GenBank/DDBJ whole genome shotgun (WGS) entry which is preliminary data.</text>
</comment>
<dbReference type="Proteomes" id="UP001524642">
    <property type="component" value="Unassembled WGS sequence"/>
</dbReference>